<comment type="caution">
    <text evidence="1">The sequence shown here is derived from an EMBL/GenBank/DDBJ whole genome shotgun (WGS) entry which is preliminary data.</text>
</comment>
<dbReference type="RefSeq" id="WP_061079911.1">
    <property type="nucleotide sequence ID" value="NZ_JAAXPG010000022.1"/>
</dbReference>
<keyword evidence="2" id="KW-1185">Reference proteome</keyword>
<evidence type="ECO:0000313" key="1">
    <source>
        <dbReference type="EMBL" id="NKZ00270.1"/>
    </source>
</evidence>
<reference evidence="1 2" key="1">
    <citation type="submission" date="2020-04" db="EMBL/GenBank/DDBJ databases">
        <title>MicrobeNet Type strains.</title>
        <authorList>
            <person name="Nicholson A.C."/>
        </authorList>
    </citation>
    <scope>NUCLEOTIDE SEQUENCE [LARGE SCALE GENOMIC DNA]</scope>
    <source>
        <strain evidence="1 2">ATCC 23612</strain>
    </source>
</reference>
<name>A0A7X6RRU8_9ACTN</name>
<protein>
    <submittedName>
        <fullName evidence="1">Uncharacterized protein</fullName>
    </submittedName>
</protein>
<organism evidence="1 2">
    <name type="scientific">Nocardiopsis alborubida</name>
    <dbReference type="NCBI Taxonomy" id="146802"/>
    <lineage>
        <taxon>Bacteria</taxon>
        <taxon>Bacillati</taxon>
        <taxon>Actinomycetota</taxon>
        <taxon>Actinomycetes</taxon>
        <taxon>Streptosporangiales</taxon>
        <taxon>Nocardiopsidaceae</taxon>
        <taxon>Nocardiopsis</taxon>
    </lineage>
</organism>
<evidence type="ECO:0000313" key="2">
    <source>
        <dbReference type="Proteomes" id="UP000553209"/>
    </source>
</evidence>
<dbReference type="EMBL" id="JAAXPG010000022">
    <property type="protein sequence ID" value="NKZ00270.1"/>
    <property type="molecule type" value="Genomic_DNA"/>
</dbReference>
<sequence length="343" mass="36718">MWRFVRRPARVPRRGADIGAHLVPEAFGVDPVLRSACEAVREGDLEAGTALLVESREDPEIRVLRVEALARAATDLPQEVVGLLEAGADRADTMLWLGHTLLARALVRPSGRTRADEKAASAALHEAGEALEAAARLRPDDAVPWAGLQTAAMGLGADREEKDRIWGEITARAPHLFPAHTVRTRTLSAARGGSAEEMFAFAGAAADTAPAGSPLPSVLALAHAEHVRTEQKRLLAEGSAPYIVDMALGRLHGESVQELFALARAWVAEAVPHPRDAQAHHLFGWAFHRAGMAEAAHWHLSAVGTVRCDMPWSFFGSAHTELIRAMAELGVDPGRGERGPAAT</sequence>
<proteinExistence type="predicted"/>
<dbReference type="Proteomes" id="UP000553209">
    <property type="component" value="Unassembled WGS sequence"/>
</dbReference>
<dbReference type="AlphaFoldDB" id="A0A7X6RRU8"/>
<accession>A0A7X6RRU8</accession>
<gene>
    <name evidence="1" type="ORF">HGB44_21735</name>
</gene>